<keyword evidence="3 5" id="KW-1133">Transmembrane helix</keyword>
<proteinExistence type="predicted"/>
<dbReference type="EMBL" id="LKEA01000018">
    <property type="protein sequence ID" value="ROW01975.1"/>
    <property type="molecule type" value="Genomic_DNA"/>
</dbReference>
<reference evidence="6 7" key="1">
    <citation type="submission" date="2015-09" db="EMBL/GenBank/DDBJ databases">
        <title>Host preference determinants of Valsa canker pathogens revealed by comparative genomics.</title>
        <authorList>
            <person name="Yin Z."/>
            <person name="Huang L."/>
        </authorList>
    </citation>
    <scope>NUCLEOTIDE SEQUENCE [LARGE SCALE GENOMIC DNA]</scope>
    <source>
        <strain evidence="6 7">03-1</strain>
    </source>
</reference>
<dbReference type="PANTHER" id="PTHR23501">
    <property type="entry name" value="MAJOR FACILITATOR SUPERFAMILY"/>
    <property type="match status" value="1"/>
</dbReference>
<dbReference type="OrthoDB" id="10021397at2759"/>
<evidence type="ECO:0000256" key="4">
    <source>
        <dbReference type="ARBA" id="ARBA00023136"/>
    </source>
</evidence>
<feature type="transmembrane region" description="Helical" evidence="5">
    <location>
        <begin position="126"/>
        <end position="146"/>
    </location>
</feature>
<name>A0A423WFE0_9PEZI</name>
<keyword evidence="7" id="KW-1185">Reference proteome</keyword>
<evidence type="ECO:0000256" key="1">
    <source>
        <dbReference type="ARBA" id="ARBA00004141"/>
    </source>
</evidence>
<dbReference type="STRING" id="356882.A0A423WFE0"/>
<evidence type="ECO:0008006" key="8">
    <source>
        <dbReference type="Google" id="ProtNLM"/>
    </source>
</evidence>
<dbReference type="AlphaFoldDB" id="A0A423WFE0"/>
<sequence length="174" mass="18294">MYGVDAVAAPSISGAFTAKERLGDGASNYLLLVLSLFWPTRQPQTVLVADDVPTGVVVLIFAQIIGGTTWLSVAQNVLTSRLLEGLVGLVPDLDASAILAMGATGLRDAVGNQYLAAVEKAYNTALTRVFFCSVALAAGAFVASLGMEWRSIKRVRGLEGTLVEMAETEECTPT</sequence>
<dbReference type="GO" id="GO:0005886">
    <property type="term" value="C:plasma membrane"/>
    <property type="evidence" value="ECO:0007669"/>
    <property type="project" value="TreeGrafter"/>
</dbReference>
<dbReference type="Proteomes" id="UP000283895">
    <property type="component" value="Unassembled WGS sequence"/>
</dbReference>
<keyword evidence="4 5" id="KW-0472">Membrane</keyword>
<comment type="caution">
    <text evidence="6">The sequence shown here is derived from an EMBL/GenBank/DDBJ whole genome shotgun (WGS) entry which is preliminary data.</text>
</comment>
<evidence type="ECO:0000256" key="2">
    <source>
        <dbReference type="ARBA" id="ARBA00022692"/>
    </source>
</evidence>
<accession>A0A423WFE0</accession>
<comment type="subcellular location">
    <subcellularLocation>
        <location evidence="1">Membrane</location>
        <topology evidence="1">Multi-pass membrane protein</topology>
    </subcellularLocation>
</comment>
<dbReference type="PANTHER" id="PTHR23501:SF199">
    <property type="entry name" value="MFS EFFLUX TRANSPORTER INPD-RELATED"/>
    <property type="match status" value="1"/>
</dbReference>
<evidence type="ECO:0000256" key="3">
    <source>
        <dbReference type="ARBA" id="ARBA00022989"/>
    </source>
</evidence>
<evidence type="ECO:0000313" key="7">
    <source>
        <dbReference type="Proteomes" id="UP000283895"/>
    </source>
</evidence>
<evidence type="ECO:0000256" key="5">
    <source>
        <dbReference type="SAM" id="Phobius"/>
    </source>
</evidence>
<gene>
    <name evidence="6" type="ORF">VMCG_05668</name>
</gene>
<feature type="transmembrane region" description="Helical" evidence="5">
    <location>
        <begin position="52"/>
        <end position="73"/>
    </location>
</feature>
<keyword evidence="2 5" id="KW-0812">Transmembrane</keyword>
<protein>
    <recommendedName>
        <fullName evidence="8">Major facilitator superfamily (MFS) profile domain-containing protein</fullName>
    </recommendedName>
</protein>
<organism evidence="6 7">
    <name type="scientific">Cytospora schulzeri</name>
    <dbReference type="NCBI Taxonomy" id="448051"/>
    <lineage>
        <taxon>Eukaryota</taxon>
        <taxon>Fungi</taxon>
        <taxon>Dikarya</taxon>
        <taxon>Ascomycota</taxon>
        <taxon>Pezizomycotina</taxon>
        <taxon>Sordariomycetes</taxon>
        <taxon>Sordariomycetidae</taxon>
        <taxon>Diaporthales</taxon>
        <taxon>Cytosporaceae</taxon>
        <taxon>Cytospora</taxon>
    </lineage>
</organism>
<dbReference type="GO" id="GO:0022857">
    <property type="term" value="F:transmembrane transporter activity"/>
    <property type="evidence" value="ECO:0007669"/>
    <property type="project" value="TreeGrafter"/>
</dbReference>
<evidence type="ECO:0000313" key="6">
    <source>
        <dbReference type="EMBL" id="ROW01975.1"/>
    </source>
</evidence>